<proteinExistence type="predicted"/>
<name>A0A5D2PH53_GOSTO</name>
<organism evidence="1 2">
    <name type="scientific">Gossypium tomentosum</name>
    <name type="common">Hawaiian cotton</name>
    <name type="synonym">Gossypium sandvicense</name>
    <dbReference type="NCBI Taxonomy" id="34277"/>
    <lineage>
        <taxon>Eukaryota</taxon>
        <taxon>Viridiplantae</taxon>
        <taxon>Streptophyta</taxon>
        <taxon>Embryophyta</taxon>
        <taxon>Tracheophyta</taxon>
        <taxon>Spermatophyta</taxon>
        <taxon>Magnoliopsida</taxon>
        <taxon>eudicotyledons</taxon>
        <taxon>Gunneridae</taxon>
        <taxon>Pentapetalae</taxon>
        <taxon>rosids</taxon>
        <taxon>malvids</taxon>
        <taxon>Malvales</taxon>
        <taxon>Malvaceae</taxon>
        <taxon>Malvoideae</taxon>
        <taxon>Gossypium</taxon>
    </lineage>
</organism>
<reference evidence="1 2" key="1">
    <citation type="submission" date="2019-07" db="EMBL/GenBank/DDBJ databases">
        <title>WGS assembly of Gossypium tomentosum.</title>
        <authorList>
            <person name="Chen Z.J."/>
            <person name="Sreedasyam A."/>
            <person name="Ando A."/>
            <person name="Song Q."/>
            <person name="De L."/>
            <person name="Hulse-Kemp A."/>
            <person name="Ding M."/>
            <person name="Ye W."/>
            <person name="Kirkbride R."/>
            <person name="Jenkins J."/>
            <person name="Plott C."/>
            <person name="Lovell J."/>
            <person name="Lin Y.-M."/>
            <person name="Vaughn R."/>
            <person name="Liu B."/>
            <person name="Li W."/>
            <person name="Simpson S."/>
            <person name="Scheffler B."/>
            <person name="Saski C."/>
            <person name="Grover C."/>
            <person name="Hu G."/>
            <person name="Conover J."/>
            <person name="Carlson J."/>
            <person name="Shu S."/>
            <person name="Boston L."/>
            <person name="Williams M."/>
            <person name="Peterson D."/>
            <person name="Mcgee K."/>
            <person name="Jones D."/>
            <person name="Wendel J."/>
            <person name="Stelly D."/>
            <person name="Grimwood J."/>
            <person name="Schmutz J."/>
        </authorList>
    </citation>
    <scope>NUCLEOTIDE SEQUENCE [LARGE SCALE GENOMIC DNA]</scope>
    <source>
        <strain evidence="1">7179.01</strain>
    </source>
</reference>
<sequence length="104" mass="12080">MKCPPFDRFAPFSPDLKAMPSKLNKKTYQFLLFRTYIPQALFSDISQAGPNEPKGLSLRKGAILPRGRWPYPPTAAMQRIRTNLGHHCTRTHWRRAVKFSFVNY</sequence>
<evidence type="ECO:0000313" key="2">
    <source>
        <dbReference type="Proteomes" id="UP000322667"/>
    </source>
</evidence>
<protein>
    <submittedName>
        <fullName evidence="1">Uncharacterized protein</fullName>
    </submittedName>
</protein>
<gene>
    <name evidence="1" type="ORF">ES332_A08G199200v1</name>
</gene>
<dbReference type="AlphaFoldDB" id="A0A5D2PH53"/>
<keyword evidence="2" id="KW-1185">Reference proteome</keyword>
<accession>A0A5D2PH53</accession>
<dbReference type="Proteomes" id="UP000322667">
    <property type="component" value="Chromosome A08"/>
</dbReference>
<evidence type="ECO:0000313" key="1">
    <source>
        <dbReference type="EMBL" id="TYI15631.1"/>
    </source>
</evidence>
<dbReference type="EMBL" id="CM017617">
    <property type="protein sequence ID" value="TYI15631.1"/>
    <property type="molecule type" value="Genomic_DNA"/>
</dbReference>